<dbReference type="Proteomes" id="UP000266673">
    <property type="component" value="Unassembled WGS sequence"/>
</dbReference>
<evidence type="ECO:0000313" key="1">
    <source>
        <dbReference type="EMBL" id="RIB00001.1"/>
    </source>
</evidence>
<organism evidence="1 2">
    <name type="scientific">Gigaspora rosea</name>
    <dbReference type="NCBI Taxonomy" id="44941"/>
    <lineage>
        <taxon>Eukaryota</taxon>
        <taxon>Fungi</taxon>
        <taxon>Fungi incertae sedis</taxon>
        <taxon>Mucoromycota</taxon>
        <taxon>Glomeromycotina</taxon>
        <taxon>Glomeromycetes</taxon>
        <taxon>Diversisporales</taxon>
        <taxon>Gigasporaceae</taxon>
        <taxon>Gigaspora</taxon>
    </lineage>
</organism>
<reference evidence="1 2" key="1">
    <citation type="submission" date="2018-06" db="EMBL/GenBank/DDBJ databases">
        <title>Comparative genomics reveals the genomic features of Rhizophagus irregularis, R. cerebriforme, R. diaphanum and Gigaspora rosea, and their symbiotic lifestyle signature.</title>
        <authorList>
            <person name="Morin E."/>
            <person name="San Clemente H."/>
            <person name="Chen E.C.H."/>
            <person name="De La Providencia I."/>
            <person name="Hainaut M."/>
            <person name="Kuo A."/>
            <person name="Kohler A."/>
            <person name="Murat C."/>
            <person name="Tang N."/>
            <person name="Roy S."/>
            <person name="Loubradou J."/>
            <person name="Henrissat B."/>
            <person name="Grigoriev I.V."/>
            <person name="Corradi N."/>
            <person name="Roux C."/>
            <person name="Martin F.M."/>
        </authorList>
    </citation>
    <scope>NUCLEOTIDE SEQUENCE [LARGE SCALE GENOMIC DNA]</scope>
    <source>
        <strain evidence="1 2">DAOM 194757</strain>
    </source>
</reference>
<accession>A0A397TP91</accession>
<comment type="caution">
    <text evidence="1">The sequence shown here is derived from an EMBL/GenBank/DDBJ whole genome shotgun (WGS) entry which is preliminary data.</text>
</comment>
<sequence length="188" mass="21736">DSTASIMNILHYRGIECRAHYADNRIVFFGKYKTLNFIIHYVKRNRNPIGVTEINHLITDIENQRSEYVGFFLSNTDYNILAINLAAMYSTIFLCHEGTIVDKIKDAARAKVIKDSNRSDVIMKGIKIDKEKKNVLIDEILMKNSDFRAKVIKDSSRSDVIMKGIKIDKEKNVLIDEILMKNSDFRPF</sequence>
<dbReference type="AlphaFoldDB" id="A0A397TP91"/>
<gene>
    <name evidence="1" type="ORF">C2G38_2051954</name>
</gene>
<protein>
    <submittedName>
        <fullName evidence="1">Uncharacterized protein</fullName>
    </submittedName>
</protein>
<proteinExistence type="predicted"/>
<feature type="non-terminal residue" evidence="1">
    <location>
        <position position="1"/>
    </location>
</feature>
<evidence type="ECO:0000313" key="2">
    <source>
        <dbReference type="Proteomes" id="UP000266673"/>
    </source>
</evidence>
<dbReference type="EMBL" id="QKWP01005738">
    <property type="protein sequence ID" value="RIB00001.1"/>
    <property type="molecule type" value="Genomic_DNA"/>
</dbReference>
<name>A0A397TP91_9GLOM</name>
<dbReference type="OrthoDB" id="2456100at2759"/>
<keyword evidence="2" id="KW-1185">Reference proteome</keyword>